<name>A0ABT7TEL3_9MICO</name>
<sequence length="192" mass="20364">MGDDNERPGNLAPYGAGLIALPFGYAILILSSLPNAALGQGDTTTNIATAVGGPLALIVFGLLSAIPRRQRDARLRASHPRATVLNVIITPAVKRELGLEEPLKRSYTATFLFESGAVTLWKGGVRPKAVATFDGRTLKTRTTSMRHAGNRVAAIALSFASLHVVLPVVKSGGVFNMATGYDNVENIRQSIE</sequence>
<dbReference type="RefSeq" id="WP_289469703.1">
    <property type="nucleotide sequence ID" value="NZ_JAUCMM010000003.1"/>
</dbReference>
<evidence type="ECO:0000256" key="1">
    <source>
        <dbReference type="SAM" id="Phobius"/>
    </source>
</evidence>
<feature type="transmembrane region" description="Helical" evidence="1">
    <location>
        <begin position="12"/>
        <end position="33"/>
    </location>
</feature>
<keyword evidence="1" id="KW-1133">Transmembrane helix</keyword>
<keyword evidence="3" id="KW-1185">Reference proteome</keyword>
<feature type="transmembrane region" description="Helical" evidence="1">
    <location>
        <begin position="148"/>
        <end position="169"/>
    </location>
</feature>
<comment type="caution">
    <text evidence="2">The sequence shown here is derived from an EMBL/GenBank/DDBJ whole genome shotgun (WGS) entry which is preliminary data.</text>
</comment>
<gene>
    <name evidence="2" type="ORF">QUG98_05980</name>
</gene>
<evidence type="ECO:0000313" key="2">
    <source>
        <dbReference type="EMBL" id="MDM7888000.1"/>
    </source>
</evidence>
<feature type="transmembrane region" description="Helical" evidence="1">
    <location>
        <begin position="45"/>
        <end position="66"/>
    </location>
</feature>
<dbReference type="Proteomes" id="UP001235720">
    <property type="component" value="Unassembled WGS sequence"/>
</dbReference>
<evidence type="ECO:0000313" key="3">
    <source>
        <dbReference type="Proteomes" id="UP001235720"/>
    </source>
</evidence>
<proteinExistence type="predicted"/>
<accession>A0ABT7TEL3</accession>
<keyword evidence="1" id="KW-0812">Transmembrane</keyword>
<keyword evidence="1" id="KW-0472">Membrane</keyword>
<protein>
    <submittedName>
        <fullName evidence="2">Uncharacterized protein</fullName>
    </submittedName>
</protein>
<dbReference type="EMBL" id="JAUCMM010000003">
    <property type="protein sequence ID" value="MDM7888000.1"/>
    <property type="molecule type" value="Genomic_DNA"/>
</dbReference>
<organism evidence="2 3">
    <name type="scientific">Curtobacterium subtropicum</name>
    <dbReference type="NCBI Taxonomy" id="3055138"/>
    <lineage>
        <taxon>Bacteria</taxon>
        <taxon>Bacillati</taxon>
        <taxon>Actinomycetota</taxon>
        <taxon>Actinomycetes</taxon>
        <taxon>Micrococcales</taxon>
        <taxon>Microbacteriaceae</taxon>
        <taxon>Curtobacterium</taxon>
    </lineage>
</organism>
<reference evidence="2 3" key="1">
    <citation type="submission" date="2023-06" db="EMBL/GenBank/DDBJ databases">
        <authorList>
            <person name="Feng G."/>
            <person name="Li J."/>
            <person name="Zhu H."/>
        </authorList>
    </citation>
    <scope>NUCLEOTIDE SEQUENCE [LARGE SCALE GENOMIC DNA]</scope>
    <source>
        <strain evidence="2 3">RHCJP20</strain>
    </source>
</reference>